<organism evidence="1 2">
    <name type="scientific">Stylosanthes scabra</name>
    <dbReference type="NCBI Taxonomy" id="79078"/>
    <lineage>
        <taxon>Eukaryota</taxon>
        <taxon>Viridiplantae</taxon>
        <taxon>Streptophyta</taxon>
        <taxon>Embryophyta</taxon>
        <taxon>Tracheophyta</taxon>
        <taxon>Spermatophyta</taxon>
        <taxon>Magnoliopsida</taxon>
        <taxon>eudicotyledons</taxon>
        <taxon>Gunneridae</taxon>
        <taxon>Pentapetalae</taxon>
        <taxon>rosids</taxon>
        <taxon>fabids</taxon>
        <taxon>Fabales</taxon>
        <taxon>Fabaceae</taxon>
        <taxon>Papilionoideae</taxon>
        <taxon>50 kb inversion clade</taxon>
        <taxon>dalbergioids sensu lato</taxon>
        <taxon>Dalbergieae</taxon>
        <taxon>Pterocarpus clade</taxon>
        <taxon>Stylosanthes</taxon>
    </lineage>
</organism>
<sequence>MRSNKDSETTWKQKWNRSPKLYWHLRRLCKGEFEEHRVLFGKRKMVYFDIILFHKGYLGYFNGLMMYKGGERLTIVDQDSDFWSVFEAEE</sequence>
<comment type="caution">
    <text evidence="1">The sequence shown here is derived from an EMBL/GenBank/DDBJ whole genome shotgun (WGS) entry which is preliminary data.</text>
</comment>
<reference evidence="1 2" key="1">
    <citation type="journal article" date="2023" name="Plants (Basel)">
        <title>Bridging the Gap: Combining Genomics and Transcriptomics Approaches to Understand Stylosanthes scabra, an Orphan Legume from the Brazilian Caatinga.</title>
        <authorList>
            <person name="Ferreira-Neto J.R.C."/>
            <person name="da Silva M.D."/>
            <person name="Binneck E."/>
            <person name="de Melo N.F."/>
            <person name="da Silva R.H."/>
            <person name="de Melo A.L.T.M."/>
            <person name="Pandolfi V."/>
            <person name="Bustamante F.O."/>
            <person name="Brasileiro-Vidal A.C."/>
            <person name="Benko-Iseppon A.M."/>
        </authorList>
    </citation>
    <scope>NUCLEOTIDE SEQUENCE [LARGE SCALE GENOMIC DNA]</scope>
    <source>
        <tissue evidence="1">Leaves</tissue>
    </source>
</reference>
<name>A0ABU6WFE4_9FABA</name>
<proteinExistence type="predicted"/>
<evidence type="ECO:0000313" key="1">
    <source>
        <dbReference type="EMBL" id="MED6183551.1"/>
    </source>
</evidence>
<gene>
    <name evidence="1" type="ORF">PIB30_038864</name>
</gene>
<evidence type="ECO:0000313" key="2">
    <source>
        <dbReference type="Proteomes" id="UP001341840"/>
    </source>
</evidence>
<protein>
    <submittedName>
        <fullName evidence="1">Uncharacterized protein</fullName>
    </submittedName>
</protein>
<accession>A0ABU6WFE4</accession>
<keyword evidence="2" id="KW-1185">Reference proteome</keyword>
<dbReference type="Proteomes" id="UP001341840">
    <property type="component" value="Unassembled WGS sequence"/>
</dbReference>
<dbReference type="EMBL" id="JASCZI010181445">
    <property type="protein sequence ID" value="MED6183551.1"/>
    <property type="molecule type" value="Genomic_DNA"/>
</dbReference>